<evidence type="ECO:0000256" key="5">
    <source>
        <dbReference type="ARBA" id="ARBA00022729"/>
    </source>
</evidence>
<feature type="disulfide bond" evidence="13">
    <location>
        <begin position="983"/>
        <end position="1001"/>
    </location>
</feature>
<dbReference type="InterPro" id="IPR051221">
    <property type="entry name" value="LDLR-related"/>
</dbReference>
<dbReference type="PROSITE" id="PS01209">
    <property type="entry name" value="LDLRA_1"/>
    <property type="match status" value="6"/>
</dbReference>
<feature type="disulfide bond" evidence="13">
    <location>
        <begin position="896"/>
        <end position="908"/>
    </location>
</feature>
<evidence type="ECO:0000256" key="13">
    <source>
        <dbReference type="PROSITE-ProRule" id="PRU00124"/>
    </source>
</evidence>
<dbReference type="GO" id="GO:0005886">
    <property type="term" value="C:plasma membrane"/>
    <property type="evidence" value="ECO:0007669"/>
    <property type="project" value="TreeGrafter"/>
</dbReference>
<dbReference type="InterPro" id="IPR026823">
    <property type="entry name" value="cEGF"/>
</dbReference>
<dbReference type="FunFam" id="2.120.10.30:FF:000035">
    <property type="entry name" value="Low-density lipoprotein receptor-related protein 2"/>
    <property type="match status" value="1"/>
</dbReference>
<evidence type="ECO:0000313" key="17">
    <source>
        <dbReference type="Proteomes" id="UP000759131"/>
    </source>
</evidence>
<keyword evidence="8" id="KW-0472">Membrane</keyword>
<feature type="disulfide bond" evidence="13">
    <location>
        <begin position="11"/>
        <end position="26"/>
    </location>
</feature>
<feature type="disulfide bond" evidence="13">
    <location>
        <begin position="792"/>
        <end position="807"/>
    </location>
</feature>
<protein>
    <recommendedName>
        <fullName evidence="15">EGF-like domain-containing protein</fullName>
    </recommendedName>
</protein>
<evidence type="ECO:0000256" key="14">
    <source>
        <dbReference type="PROSITE-ProRule" id="PRU00461"/>
    </source>
</evidence>
<feature type="disulfide bond" evidence="13">
    <location>
        <begin position="903"/>
        <end position="921"/>
    </location>
</feature>
<dbReference type="InterPro" id="IPR011042">
    <property type="entry name" value="6-blade_b-propeller_TolB-like"/>
</dbReference>
<dbReference type="GO" id="GO:0043235">
    <property type="term" value="C:receptor complex"/>
    <property type="evidence" value="ECO:0007669"/>
    <property type="project" value="TreeGrafter"/>
</dbReference>
<evidence type="ECO:0000256" key="1">
    <source>
        <dbReference type="ARBA" id="ARBA00004167"/>
    </source>
</evidence>
<keyword evidence="5" id="KW-0732">Signal</keyword>
<dbReference type="GO" id="GO:0005509">
    <property type="term" value="F:calcium ion binding"/>
    <property type="evidence" value="ECO:0007669"/>
    <property type="project" value="InterPro"/>
</dbReference>
<dbReference type="InterPro" id="IPR023415">
    <property type="entry name" value="LDLR_class-A_CS"/>
</dbReference>
<dbReference type="InterPro" id="IPR000033">
    <property type="entry name" value="LDLR_classB_rpt"/>
</dbReference>
<dbReference type="InterPro" id="IPR001881">
    <property type="entry name" value="EGF-like_Ca-bd_dom"/>
</dbReference>
<dbReference type="PRINTS" id="PR00261">
    <property type="entry name" value="LDLRECEPTOR"/>
</dbReference>
<feature type="domain" description="EGF-like" evidence="15">
    <location>
        <begin position="374"/>
        <end position="413"/>
    </location>
</feature>
<feature type="disulfide bond" evidence="12">
    <location>
        <begin position="378"/>
        <end position="388"/>
    </location>
</feature>
<dbReference type="SUPFAM" id="SSF57424">
    <property type="entry name" value="LDL receptor-like module"/>
    <property type="match status" value="15"/>
</dbReference>
<feature type="disulfide bond" evidence="13">
    <location>
        <begin position="995"/>
        <end position="1010"/>
    </location>
</feature>
<feature type="disulfide bond" evidence="13">
    <location>
        <begin position="976"/>
        <end position="988"/>
    </location>
</feature>
<dbReference type="InterPro" id="IPR036055">
    <property type="entry name" value="LDL_receptor-like_sf"/>
</dbReference>
<dbReference type="Proteomes" id="UP000759131">
    <property type="component" value="Unassembled WGS sequence"/>
</dbReference>
<keyword evidence="2 12" id="KW-0245">EGF-like domain</keyword>
<evidence type="ECO:0000256" key="3">
    <source>
        <dbReference type="ARBA" id="ARBA00022583"/>
    </source>
</evidence>
<feature type="disulfide bond" evidence="13">
    <location>
        <begin position="299"/>
        <end position="311"/>
    </location>
</feature>
<evidence type="ECO:0000256" key="4">
    <source>
        <dbReference type="ARBA" id="ARBA00022692"/>
    </source>
</evidence>
<feature type="disulfide bond" evidence="13">
    <location>
        <begin position="61"/>
        <end position="76"/>
    </location>
</feature>
<dbReference type="PROSITE" id="PS50068">
    <property type="entry name" value="LDLRA_2"/>
    <property type="match status" value="15"/>
</dbReference>
<feature type="disulfide bond" evidence="13">
    <location>
        <begin position="220"/>
        <end position="238"/>
    </location>
</feature>
<feature type="repeat" description="LDL-receptor class B" evidence="14">
    <location>
        <begin position="552"/>
        <end position="595"/>
    </location>
</feature>
<feature type="disulfide bond" evidence="13">
    <location>
        <begin position="915"/>
        <end position="930"/>
    </location>
</feature>
<evidence type="ECO:0000256" key="12">
    <source>
        <dbReference type="PROSITE-ProRule" id="PRU00076"/>
    </source>
</evidence>
<evidence type="ECO:0000313" key="16">
    <source>
        <dbReference type="EMBL" id="CAD7630383.1"/>
    </source>
</evidence>
<dbReference type="PANTHER" id="PTHR22722:SF12">
    <property type="entry name" value="EGF-LIKE DOMAIN-CONTAINING PROTEIN"/>
    <property type="match status" value="1"/>
</dbReference>
<feature type="disulfide bond" evidence="13">
    <location>
        <begin position="92"/>
        <end position="110"/>
    </location>
</feature>
<evidence type="ECO:0000256" key="9">
    <source>
        <dbReference type="ARBA" id="ARBA00023157"/>
    </source>
</evidence>
<dbReference type="SMART" id="SM00181">
    <property type="entry name" value="EGF"/>
    <property type="match status" value="4"/>
</dbReference>
<organism evidence="16">
    <name type="scientific">Medioppia subpectinata</name>
    <dbReference type="NCBI Taxonomy" id="1979941"/>
    <lineage>
        <taxon>Eukaryota</taxon>
        <taxon>Metazoa</taxon>
        <taxon>Ecdysozoa</taxon>
        <taxon>Arthropoda</taxon>
        <taxon>Chelicerata</taxon>
        <taxon>Arachnida</taxon>
        <taxon>Acari</taxon>
        <taxon>Acariformes</taxon>
        <taxon>Sarcoptiformes</taxon>
        <taxon>Oribatida</taxon>
        <taxon>Brachypylina</taxon>
        <taxon>Oppioidea</taxon>
        <taxon>Oppiidae</taxon>
        <taxon>Medioppia</taxon>
    </lineage>
</organism>
<comment type="caution">
    <text evidence="12">Lacks conserved residue(s) required for the propagation of feature annotation.</text>
</comment>
<dbReference type="Pfam" id="PF00057">
    <property type="entry name" value="Ldl_recept_a"/>
    <property type="match status" value="14"/>
</dbReference>
<evidence type="ECO:0000259" key="15">
    <source>
        <dbReference type="PROSITE" id="PS50026"/>
    </source>
</evidence>
<dbReference type="CDD" id="cd00112">
    <property type="entry name" value="LDLa"/>
    <property type="match status" value="11"/>
</dbReference>
<dbReference type="InterPro" id="IPR000742">
    <property type="entry name" value="EGF"/>
</dbReference>
<feature type="non-terminal residue" evidence="16">
    <location>
        <position position="1"/>
    </location>
</feature>
<gene>
    <name evidence="16" type="ORF">OSB1V03_LOCUS10796</name>
</gene>
<keyword evidence="4" id="KW-0812">Transmembrane</keyword>
<dbReference type="GO" id="GO:0006897">
    <property type="term" value="P:endocytosis"/>
    <property type="evidence" value="ECO:0007669"/>
    <property type="project" value="UniProtKB-KW"/>
</dbReference>
<feature type="disulfide bond" evidence="13">
    <location>
        <begin position="836"/>
        <end position="851"/>
    </location>
</feature>
<dbReference type="Gene3D" id="2.10.25.10">
    <property type="entry name" value="Laminin"/>
    <property type="match status" value="2"/>
</dbReference>
<feature type="disulfide bond" evidence="13">
    <location>
        <begin position="135"/>
        <end position="153"/>
    </location>
</feature>
<feature type="disulfide bond" evidence="13">
    <location>
        <begin position="856"/>
        <end position="868"/>
    </location>
</feature>
<dbReference type="PROSITE" id="PS50026">
    <property type="entry name" value="EGF_3"/>
    <property type="match status" value="1"/>
</dbReference>
<dbReference type="EMBL" id="OC862619">
    <property type="protein sequence ID" value="CAD7630383.1"/>
    <property type="molecule type" value="Genomic_DNA"/>
</dbReference>
<dbReference type="Gene3D" id="4.10.400.10">
    <property type="entry name" value="Low-density Lipoprotein Receptor"/>
    <property type="match status" value="15"/>
</dbReference>
<evidence type="ECO:0000256" key="2">
    <source>
        <dbReference type="ARBA" id="ARBA00022536"/>
    </source>
</evidence>
<keyword evidence="17" id="KW-1185">Reference proteome</keyword>
<feature type="disulfide bond" evidence="13">
    <location>
        <begin position="937"/>
        <end position="949"/>
    </location>
</feature>
<dbReference type="InterPro" id="IPR000152">
    <property type="entry name" value="EGF-type_Asp/Asn_hydroxyl_site"/>
</dbReference>
<dbReference type="SMART" id="SM00192">
    <property type="entry name" value="LDLa"/>
    <property type="match status" value="16"/>
</dbReference>
<feature type="repeat" description="LDL-receptor class B" evidence="14">
    <location>
        <begin position="509"/>
        <end position="551"/>
    </location>
</feature>
<proteinExistence type="predicted"/>
<dbReference type="SMART" id="SM00135">
    <property type="entry name" value="LY"/>
    <property type="match status" value="5"/>
</dbReference>
<feature type="disulfide bond" evidence="13">
    <location>
        <begin position="213"/>
        <end position="225"/>
    </location>
</feature>
<dbReference type="SUPFAM" id="SSF63825">
    <property type="entry name" value="YWTD domain"/>
    <property type="match status" value="1"/>
</dbReference>
<dbReference type="SUPFAM" id="SSF57196">
    <property type="entry name" value="EGF/Laminin"/>
    <property type="match status" value="2"/>
</dbReference>
<dbReference type="PROSITE" id="PS51120">
    <property type="entry name" value="LDLRB"/>
    <property type="match status" value="2"/>
</dbReference>
<comment type="subcellular location">
    <subcellularLocation>
        <location evidence="1">Membrane</location>
        <topology evidence="1">Single-pass membrane protein</topology>
    </subcellularLocation>
</comment>
<keyword evidence="7" id="KW-1133">Transmembrane helix</keyword>
<dbReference type="CDD" id="cd00054">
    <property type="entry name" value="EGF_CA"/>
    <property type="match status" value="1"/>
</dbReference>
<feature type="disulfide bond" evidence="13">
    <location>
        <begin position="306"/>
        <end position="324"/>
    </location>
</feature>
<keyword evidence="6" id="KW-0677">Repeat</keyword>
<dbReference type="FunFam" id="4.10.400.10:FF:000034">
    <property type="entry name" value="Low-density lipoprotein receptor-related protein 2"/>
    <property type="match status" value="1"/>
</dbReference>
<feature type="disulfide bond" evidence="13">
    <location>
        <begin position="944"/>
        <end position="962"/>
    </location>
</feature>
<reference evidence="16" key="1">
    <citation type="submission" date="2020-11" db="EMBL/GenBank/DDBJ databases">
        <authorList>
            <person name="Tran Van P."/>
        </authorList>
    </citation>
    <scope>NUCLEOTIDE SEQUENCE</scope>
</reference>
<dbReference type="Gene3D" id="2.120.10.30">
    <property type="entry name" value="TolB, C-terminal domain"/>
    <property type="match status" value="1"/>
</dbReference>
<feature type="disulfide bond" evidence="13">
    <location>
        <begin position="318"/>
        <end position="333"/>
    </location>
</feature>
<dbReference type="OrthoDB" id="21182at2759"/>
<feature type="disulfide bond" evidence="13">
    <location>
        <begin position="260"/>
        <end position="278"/>
    </location>
</feature>
<sequence length="1071" mass="120617">DGPCIGLQFRCDSDPDCADVSDEIGCPEKPDCSKHPLFWDPEQKFVSCPSTTACIHPDWICDGQNDCWDNSDEENCKTKQIETSCPSNSFKCHTTQCIPMAWVCDRDNDCDDRNGTVSSDEENCHYGCQADQFRCNNTDCIPSIWRCDGHQDCADGSDETSDCKTRTCPDDWFRCNNTGQCIPAIWICDGENDCGDTQASDEHPEQGCAHSICKQNEFQCLNYQCILQSFFCDGDDDCGDKSDEPDNCLFRKCSGDQFECHNKKCIPKTWLCNGISDCHEGEDESNELCVHNITGGSKCTDGKFECENGICVEADLLCNGADDCGDYSDESKCNVNECESKIQCSQKCEDMPIGYKCSCFDGFEPLDGGRICKDIDECKTRRPCSQQCRNTHGSYHCSCHKNYYSIDNGTTCKANSTVESTLIFSNRYYIRQINTKGQQHNNVLLVRNLTNAVALDFDWAEQCIYWSDVTSLGSSIKRLCGNNESAAEQILHSATVQSPDGIAVDWIGRNLYWCDKGKDSIEVSRLDGKFRKVLIKDGLEEPRAIVLNPFDGYLYWTDWGETPYIGRAGMDGSSFSILINESLGWPNALTIDYVNRDLFYADAREDYIAVTDLDGRNRHVVVSRKTSHLVHHIFALTVFENTLYWSDWETKGIEFCHKYHCTNVSTLTSTAHRPMDLQIYHPLRQQPLPGGNPCENNTCDTLCLLKPNGGSVCVCPENFVLHSDNRTCHNNCTTSQFVCNSTYNCIPFWWQCDSQDDCGDGSDEPSDCRPFHCNPGQFQCDNTHCIPPNQLCDAISQCGDGSDEKDCDKYTCLPSQFKCAANETVGAHCISITSRCDGINDCPLKEDEENCPEKVCQSNQHKCDNNRCIPQVWTCDGDDDCGDNSDEPVNCTARKCANNYFKCETGRCIPLSWKCDGDHDCVGQEDEQSCKDKPSSCGDNYFHCDNNKCIPNRWKCDFEDDCGDGSDELKCQPRECSEDEFRCANGRCIRSMWRCNGVYNCEDKSDENNCNVTCNQNEFQCQDSNFCVLNDWKCDGRESTIFLTSIICAQPYLDYGLRYTNSKPGINLNKR</sequence>
<dbReference type="Pfam" id="PF00058">
    <property type="entry name" value="Ldl_recept_b"/>
    <property type="match status" value="2"/>
</dbReference>
<dbReference type="PROSITE" id="PS01186">
    <property type="entry name" value="EGF_2"/>
    <property type="match status" value="1"/>
</dbReference>
<feature type="disulfide bond" evidence="13">
    <location>
        <begin position="253"/>
        <end position="265"/>
    </location>
</feature>
<dbReference type="PROSITE" id="PS01187">
    <property type="entry name" value="EGF_CA"/>
    <property type="match status" value="1"/>
</dbReference>
<dbReference type="SMART" id="SM00179">
    <property type="entry name" value="EGF_CA"/>
    <property type="match status" value="2"/>
</dbReference>
<keyword evidence="11" id="KW-0325">Glycoprotein</keyword>
<feature type="disulfide bond" evidence="13">
    <location>
        <begin position="773"/>
        <end position="785"/>
    </location>
</feature>
<evidence type="ECO:0000256" key="6">
    <source>
        <dbReference type="ARBA" id="ARBA00022737"/>
    </source>
</evidence>
<dbReference type="PROSITE" id="PS00010">
    <property type="entry name" value="ASX_HYDROXYL"/>
    <property type="match status" value="1"/>
</dbReference>
<keyword evidence="3" id="KW-0254">Endocytosis</keyword>
<evidence type="ECO:0000256" key="7">
    <source>
        <dbReference type="ARBA" id="ARBA00022989"/>
    </source>
</evidence>
<feature type="disulfide bond" evidence="13">
    <location>
        <begin position="780"/>
        <end position="798"/>
    </location>
</feature>
<feature type="disulfide bond" evidence="13">
    <location>
        <begin position="128"/>
        <end position="140"/>
    </location>
</feature>
<dbReference type="FunFam" id="4.10.400.10:FF:000002">
    <property type="entry name" value="Low-density lipoprotein receptor-related protein 1"/>
    <property type="match status" value="2"/>
</dbReference>
<dbReference type="EMBL" id="CAJPIZ010008044">
    <property type="protein sequence ID" value="CAG2110813.1"/>
    <property type="molecule type" value="Genomic_DNA"/>
</dbReference>
<feature type="disulfide bond" evidence="13">
    <location>
        <begin position="863"/>
        <end position="881"/>
    </location>
</feature>
<feature type="disulfide bond" evidence="13">
    <location>
        <begin position="956"/>
        <end position="971"/>
    </location>
</feature>
<dbReference type="InterPro" id="IPR002172">
    <property type="entry name" value="LDrepeatLR_classA_rpt"/>
</dbReference>
<evidence type="ECO:0000256" key="10">
    <source>
        <dbReference type="ARBA" id="ARBA00023170"/>
    </source>
</evidence>
<evidence type="ECO:0000256" key="11">
    <source>
        <dbReference type="ARBA" id="ARBA00023180"/>
    </source>
</evidence>
<feature type="disulfide bond" evidence="13">
    <location>
        <begin position="85"/>
        <end position="97"/>
    </location>
</feature>
<dbReference type="InterPro" id="IPR018097">
    <property type="entry name" value="EGF_Ca-bd_CS"/>
</dbReference>
<dbReference type="PANTHER" id="PTHR22722">
    <property type="entry name" value="LOW-DENSITY LIPOPROTEIN RECEPTOR-RELATED PROTEIN 2-RELATED"/>
    <property type="match status" value="1"/>
</dbReference>
<dbReference type="AlphaFoldDB" id="A0A7R9KWH8"/>
<dbReference type="FunFam" id="4.10.400.10:FF:000011">
    <property type="entry name" value="Low-density lipoprotein receptor-related protein 1"/>
    <property type="match status" value="1"/>
</dbReference>
<keyword evidence="9 12" id="KW-1015">Disulfide bond</keyword>
<name>A0A7R9KWH8_9ACAR</name>
<dbReference type="FunFam" id="4.10.400.10:FF:000007">
    <property type="entry name" value="Low density lipoprotein receptor-related protein 1"/>
    <property type="match status" value="1"/>
</dbReference>
<dbReference type="Pfam" id="PF12662">
    <property type="entry name" value="cEGF"/>
    <property type="match status" value="1"/>
</dbReference>
<keyword evidence="10" id="KW-0675">Receptor</keyword>
<evidence type="ECO:0000256" key="8">
    <source>
        <dbReference type="ARBA" id="ARBA00023136"/>
    </source>
</evidence>
<accession>A0A7R9KWH8</accession>